<evidence type="ECO:0000313" key="1">
    <source>
        <dbReference type="EMBL" id="QSX77828.1"/>
    </source>
</evidence>
<keyword evidence="2" id="KW-1185">Reference proteome</keyword>
<dbReference type="KEGG" id="lsf:I8J32_014010"/>
<evidence type="ECO:0000313" key="2">
    <source>
        <dbReference type="Proteomes" id="UP000639274"/>
    </source>
</evidence>
<dbReference type="EMBL" id="CP071518">
    <property type="protein sequence ID" value="QSX77828.1"/>
    <property type="molecule type" value="Genomic_DNA"/>
</dbReference>
<organism evidence="1 2">
    <name type="scientific">Agrilutibacter solisilvae</name>
    <dbReference type="NCBI Taxonomy" id="2763317"/>
    <lineage>
        <taxon>Bacteria</taxon>
        <taxon>Pseudomonadati</taxon>
        <taxon>Pseudomonadota</taxon>
        <taxon>Gammaproteobacteria</taxon>
        <taxon>Lysobacterales</taxon>
        <taxon>Lysobacteraceae</taxon>
        <taxon>Agrilutibacter</taxon>
    </lineage>
</organism>
<dbReference type="Proteomes" id="UP000639274">
    <property type="component" value="Chromosome"/>
</dbReference>
<dbReference type="AlphaFoldDB" id="A0A975AS30"/>
<proteinExistence type="predicted"/>
<dbReference type="RefSeq" id="WP_200615680.1">
    <property type="nucleotide sequence ID" value="NZ_CP071518.1"/>
</dbReference>
<name>A0A975AS30_9GAMM</name>
<protein>
    <submittedName>
        <fullName evidence="1">Uncharacterized protein</fullName>
    </submittedName>
</protein>
<sequence length="56" mass="5958">MRPEILIVLVLAAVCAAVAVVAMGSFEPLPLFAGLIAVGVWRSWRASRETADSKAF</sequence>
<accession>A0A975AS30</accession>
<gene>
    <name evidence="1" type="ORF">I8J32_014010</name>
</gene>
<reference evidence="1 2" key="1">
    <citation type="submission" date="2021-03" db="EMBL/GenBank/DDBJ databases">
        <title>Lysobacter sp. nov. isolated from soil of gangwondo yeongwol, south Korea.</title>
        <authorList>
            <person name="Kim K.R."/>
            <person name="Kim K.H."/>
            <person name="Jeon C.O."/>
        </authorList>
    </citation>
    <scope>NUCLEOTIDE SEQUENCE [LARGE SCALE GENOMIC DNA]</scope>
    <source>
        <strain evidence="1 2">R19</strain>
    </source>
</reference>